<dbReference type="EMBL" id="JACHJR010000001">
    <property type="protein sequence ID" value="MBB4948271.1"/>
    <property type="molecule type" value="Genomic_DNA"/>
</dbReference>
<sequence>MSGAATGGAVAVPTGPAPAGAVTQVWHGGAATPQAELDLRRTGLLSAAELDRARRLTPEAARLYLSSHVALRRILAARLDRDPAGLRFGRRACPQCADPGHGAPALTGPNAGASFNLTASGGSWLLAVTGHGPLGVDLATAAGPDPDRAAPLTLTPREREQLARLTDPADRRAAGLRAWSRKEAVLKAVGVGLAADLRAIEVDPELPGPVVVRFGVGAGPRRWLVQDLPVGQGRYAALARPFPATGRVSLVEYADPALSRPAAA</sequence>
<dbReference type="PANTHER" id="PTHR12215">
    <property type="entry name" value="PHOSPHOPANTETHEINE TRANSFERASE"/>
    <property type="match status" value="1"/>
</dbReference>
<name>A0A7W7WIH8_9ACTN</name>
<protein>
    <submittedName>
        <fullName evidence="4">4'-phosphopantetheinyl transferase</fullName>
        <ecNumber evidence="4">2.7.8.-</ecNumber>
    </submittedName>
</protein>
<reference evidence="4 5" key="1">
    <citation type="submission" date="2020-08" db="EMBL/GenBank/DDBJ databases">
        <title>Sequencing the genomes of 1000 actinobacteria strains.</title>
        <authorList>
            <person name="Klenk H.-P."/>
        </authorList>
    </citation>
    <scope>NUCLEOTIDE SEQUENCE [LARGE SCALE GENOMIC DNA]</scope>
    <source>
        <strain evidence="4 5">DSM 44786</strain>
    </source>
</reference>
<dbReference type="GO" id="GO:0008897">
    <property type="term" value="F:holo-[acyl-carrier-protein] synthase activity"/>
    <property type="evidence" value="ECO:0007669"/>
    <property type="project" value="InterPro"/>
</dbReference>
<dbReference type="SUPFAM" id="SSF56214">
    <property type="entry name" value="4'-phosphopantetheinyl transferase"/>
    <property type="match status" value="2"/>
</dbReference>
<comment type="caution">
    <text evidence="4">The sequence shown here is derived from an EMBL/GenBank/DDBJ whole genome shotgun (WGS) entry which is preliminary data.</text>
</comment>
<dbReference type="InterPro" id="IPR050559">
    <property type="entry name" value="P-Pant_transferase_sf"/>
</dbReference>
<dbReference type="EC" id="2.7.8.-" evidence="4"/>
<dbReference type="Proteomes" id="UP000573327">
    <property type="component" value="Unassembled WGS sequence"/>
</dbReference>
<dbReference type="AlphaFoldDB" id="A0A7W7WIH8"/>
<proteinExistence type="inferred from homology"/>
<dbReference type="PANTHER" id="PTHR12215:SF10">
    <property type="entry name" value="L-AMINOADIPATE-SEMIALDEHYDE DEHYDROGENASE-PHOSPHOPANTETHEINYL TRANSFERASE"/>
    <property type="match status" value="1"/>
</dbReference>
<feature type="domain" description="4'-phosphopantetheinyl transferase" evidence="3">
    <location>
        <begin position="133"/>
        <end position="233"/>
    </location>
</feature>
<keyword evidence="2 4" id="KW-0808">Transferase</keyword>
<evidence type="ECO:0000256" key="1">
    <source>
        <dbReference type="ARBA" id="ARBA00010990"/>
    </source>
</evidence>
<evidence type="ECO:0000259" key="3">
    <source>
        <dbReference type="Pfam" id="PF01648"/>
    </source>
</evidence>
<dbReference type="GO" id="GO:0000287">
    <property type="term" value="F:magnesium ion binding"/>
    <property type="evidence" value="ECO:0007669"/>
    <property type="project" value="InterPro"/>
</dbReference>
<dbReference type="InterPro" id="IPR037143">
    <property type="entry name" value="4-PPantetheinyl_Trfase_dom_sf"/>
</dbReference>
<dbReference type="Pfam" id="PF01648">
    <property type="entry name" value="ACPS"/>
    <property type="match status" value="1"/>
</dbReference>
<evidence type="ECO:0000313" key="4">
    <source>
        <dbReference type="EMBL" id="MBB4948271.1"/>
    </source>
</evidence>
<gene>
    <name evidence="4" type="ORF">F4556_003806</name>
</gene>
<evidence type="ECO:0000313" key="5">
    <source>
        <dbReference type="Proteomes" id="UP000573327"/>
    </source>
</evidence>
<dbReference type="Gene3D" id="3.90.470.20">
    <property type="entry name" value="4'-phosphopantetheinyl transferase domain"/>
    <property type="match status" value="2"/>
</dbReference>
<keyword evidence="5" id="KW-1185">Reference proteome</keyword>
<evidence type="ECO:0000256" key="2">
    <source>
        <dbReference type="ARBA" id="ARBA00022679"/>
    </source>
</evidence>
<comment type="similarity">
    <text evidence="1">Belongs to the P-Pant transferase superfamily. Gsp/Sfp/HetI/AcpT family.</text>
</comment>
<dbReference type="GO" id="GO:0019878">
    <property type="term" value="P:lysine biosynthetic process via aminoadipic acid"/>
    <property type="evidence" value="ECO:0007669"/>
    <property type="project" value="TreeGrafter"/>
</dbReference>
<organism evidence="4 5">
    <name type="scientific">Kitasatospora gansuensis</name>
    <dbReference type="NCBI Taxonomy" id="258050"/>
    <lineage>
        <taxon>Bacteria</taxon>
        <taxon>Bacillati</taxon>
        <taxon>Actinomycetota</taxon>
        <taxon>Actinomycetes</taxon>
        <taxon>Kitasatosporales</taxon>
        <taxon>Streptomycetaceae</taxon>
        <taxon>Kitasatospora</taxon>
    </lineage>
</organism>
<accession>A0A7W7WIH8</accession>
<dbReference type="GO" id="GO:0005829">
    <property type="term" value="C:cytosol"/>
    <property type="evidence" value="ECO:0007669"/>
    <property type="project" value="TreeGrafter"/>
</dbReference>
<dbReference type="RefSeq" id="WP_184917551.1">
    <property type="nucleotide sequence ID" value="NZ_JACHJR010000001.1"/>
</dbReference>
<dbReference type="InterPro" id="IPR008278">
    <property type="entry name" value="4-PPantetheinyl_Trfase_dom"/>
</dbReference>